<evidence type="ECO:0000256" key="9">
    <source>
        <dbReference type="ARBA" id="ARBA00022722"/>
    </source>
</evidence>
<dbReference type="InterPro" id="IPR024567">
    <property type="entry name" value="RNase_HII/HIII_dom"/>
</dbReference>
<name>A0AAE9XNF4_9ENTE</name>
<dbReference type="GO" id="GO:0005737">
    <property type="term" value="C:cytoplasm"/>
    <property type="evidence" value="ECO:0007669"/>
    <property type="project" value="UniProtKB-SubCell"/>
</dbReference>
<dbReference type="AlphaFoldDB" id="A0AAE9XNF4"/>
<evidence type="ECO:0000256" key="1">
    <source>
        <dbReference type="ARBA" id="ARBA00000077"/>
    </source>
</evidence>
<dbReference type="GO" id="GO:0004523">
    <property type="term" value="F:RNA-DNA hybrid ribonuclease activity"/>
    <property type="evidence" value="ECO:0007669"/>
    <property type="project" value="UniProtKB-UniRule"/>
</dbReference>
<feature type="binding site" evidence="14 15">
    <location>
        <position position="206"/>
    </location>
    <ligand>
        <name>a divalent metal cation</name>
        <dbReference type="ChEBI" id="CHEBI:60240"/>
    </ligand>
</feature>
<dbReference type="CDD" id="cd06590">
    <property type="entry name" value="RNase_HII_bacteria_HIII_like"/>
    <property type="match status" value="1"/>
</dbReference>
<dbReference type="EMBL" id="CP116507">
    <property type="protein sequence ID" value="WCG22529.1"/>
    <property type="molecule type" value="Genomic_DNA"/>
</dbReference>
<dbReference type="InterPro" id="IPR012295">
    <property type="entry name" value="TBP_dom_sf"/>
</dbReference>
<dbReference type="GO" id="GO:0000287">
    <property type="term" value="F:magnesium ion binding"/>
    <property type="evidence" value="ECO:0007669"/>
    <property type="project" value="UniProtKB-UniRule"/>
</dbReference>
<dbReference type="FunFam" id="3.30.420.10:FF:000047">
    <property type="entry name" value="Ribonuclease HIII"/>
    <property type="match status" value="1"/>
</dbReference>
<evidence type="ECO:0000256" key="4">
    <source>
        <dbReference type="ARBA" id="ARBA00004496"/>
    </source>
</evidence>
<evidence type="ECO:0000256" key="10">
    <source>
        <dbReference type="ARBA" id="ARBA00022723"/>
    </source>
</evidence>
<dbReference type="Proteomes" id="UP001179600">
    <property type="component" value="Chromosome"/>
</dbReference>
<dbReference type="HAMAP" id="MF_00053">
    <property type="entry name" value="RNase_HIII"/>
    <property type="match status" value="1"/>
</dbReference>
<dbReference type="Pfam" id="PF11858">
    <property type="entry name" value="DUF3378"/>
    <property type="match status" value="1"/>
</dbReference>
<feature type="compositionally biased region" description="Low complexity" evidence="16">
    <location>
        <begin position="69"/>
        <end position="83"/>
    </location>
</feature>
<evidence type="ECO:0000256" key="11">
    <source>
        <dbReference type="ARBA" id="ARBA00022759"/>
    </source>
</evidence>
<keyword evidence="10 14" id="KW-0479">Metal-binding</keyword>
<dbReference type="PANTHER" id="PTHR10954:SF23">
    <property type="entry name" value="RIBONUCLEASE"/>
    <property type="match status" value="1"/>
</dbReference>
<dbReference type="PANTHER" id="PTHR10954">
    <property type="entry name" value="RIBONUCLEASE H2 SUBUNIT A"/>
    <property type="match status" value="1"/>
</dbReference>
<keyword evidence="11 14" id="KW-0255">Endonuclease</keyword>
<keyword evidence="8 14" id="KW-0963">Cytoplasm</keyword>
<evidence type="ECO:0000256" key="7">
    <source>
        <dbReference type="ARBA" id="ARBA00021407"/>
    </source>
</evidence>
<comment type="cofactor">
    <cofactor evidence="2">
        <name>Mg(2+)</name>
        <dbReference type="ChEBI" id="CHEBI:18420"/>
    </cofactor>
</comment>
<evidence type="ECO:0000256" key="16">
    <source>
        <dbReference type="SAM" id="MobiDB-lite"/>
    </source>
</evidence>
<accession>A0AAE9XNF4</accession>
<feature type="binding site" evidence="14 15">
    <location>
        <position position="102"/>
    </location>
    <ligand>
        <name>a divalent metal cation</name>
        <dbReference type="ChEBI" id="CHEBI:60240"/>
    </ligand>
</feature>
<evidence type="ECO:0000313" key="19">
    <source>
        <dbReference type="Proteomes" id="UP001179600"/>
    </source>
</evidence>
<dbReference type="SUPFAM" id="SSF53098">
    <property type="entry name" value="Ribonuclease H-like"/>
    <property type="match status" value="1"/>
</dbReference>
<dbReference type="Gene3D" id="3.30.310.10">
    <property type="entry name" value="TATA-Binding Protein"/>
    <property type="match status" value="1"/>
</dbReference>
<dbReference type="GO" id="GO:0043137">
    <property type="term" value="P:DNA replication, removal of RNA primer"/>
    <property type="evidence" value="ECO:0007669"/>
    <property type="project" value="TreeGrafter"/>
</dbReference>
<reference evidence="18" key="1">
    <citation type="submission" date="2023-01" db="EMBL/GenBank/DDBJ databases">
        <title>Oxazolidinone resistance genes in florfenicol resistant enterococci from beef cattle and veal calves at slaughter.</title>
        <authorList>
            <person name="Biggel M."/>
        </authorList>
    </citation>
    <scope>NUCLEOTIDE SEQUENCE</scope>
    <source>
        <strain evidence="18">K204-1</strain>
    </source>
</reference>
<dbReference type="InterPro" id="IPR004641">
    <property type="entry name" value="RNase_HIII"/>
</dbReference>
<keyword evidence="12 14" id="KW-0378">Hydrolase</keyword>
<dbReference type="CDD" id="cd14796">
    <property type="entry name" value="RNAse_HIII_N"/>
    <property type="match status" value="1"/>
</dbReference>
<feature type="region of interest" description="Disordered" evidence="16">
    <location>
        <begin position="69"/>
        <end position="88"/>
    </location>
</feature>
<dbReference type="PROSITE" id="PS51975">
    <property type="entry name" value="RNASE_H_2"/>
    <property type="match status" value="1"/>
</dbReference>
<evidence type="ECO:0000256" key="8">
    <source>
        <dbReference type="ARBA" id="ARBA00022490"/>
    </source>
</evidence>
<comment type="similarity">
    <text evidence="5 14">Belongs to the RNase HII family. RnhC subfamily.</text>
</comment>
<evidence type="ECO:0000256" key="13">
    <source>
        <dbReference type="ARBA" id="ARBA00022842"/>
    </source>
</evidence>
<evidence type="ECO:0000256" key="2">
    <source>
        <dbReference type="ARBA" id="ARBA00001946"/>
    </source>
</evidence>
<dbReference type="EC" id="3.1.26.4" evidence="6 14"/>
<evidence type="ECO:0000256" key="3">
    <source>
        <dbReference type="ARBA" id="ARBA00004065"/>
    </source>
</evidence>
<keyword evidence="13 14" id="KW-0460">Magnesium</keyword>
<sequence>MSSYTLKKQSPETLKKMATFYKDYIQKKVPQHALFQAKYQGVTITAYKTGSVLFQGNQAETEAARWTSLPTTATPKKTSTASPQTSATLPRDFSHWSVIGSDEVGNGSYFGPLVVCAAYVSREQLAAVKALGVKDSKLLKDSDIQRIASKIQDHIPHQLLIVSPSKYNDIQPIYNATHMKVALHNQAIRLLSEKIAPTKPEGILIDQFTSEKNYRKYLVSEAQPVTENLYFQTKGEGAHLAVATASILCRNAFLVSLEQASQELGYTIPSGAGHASDTVAARLLKQGGMPLLRQHAKLHFANTQKALKLAQR</sequence>
<feature type="domain" description="RNase H type-2" evidence="17">
    <location>
        <begin position="96"/>
        <end position="312"/>
    </location>
</feature>
<keyword evidence="9 14" id="KW-0540">Nuclease</keyword>
<dbReference type="GO" id="GO:0006298">
    <property type="term" value="P:mismatch repair"/>
    <property type="evidence" value="ECO:0007669"/>
    <property type="project" value="TreeGrafter"/>
</dbReference>
<comment type="cofactor">
    <cofactor evidence="14 15">
        <name>Mn(2+)</name>
        <dbReference type="ChEBI" id="CHEBI:29035"/>
    </cofactor>
    <cofactor evidence="14 15">
        <name>Mg(2+)</name>
        <dbReference type="ChEBI" id="CHEBI:18420"/>
    </cofactor>
    <text evidence="14 15">Manganese or magnesium. Binds 1 divalent metal ion per monomer in the absence of substrate. May bind a second metal ion after substrate binding.</text>
</comment>
<dbReference type="RefSeq" id="WP_272163277.1">
    <property type="nucleotide sequence ID" value="NZ_CP116507.1"/>
</dbReference>
<evidence type="ECO:0000256" key="12">
    <source>
        <dbReference type="ARBA" id="ARBA00022801"/>
    </source>
</evidence>
<dbReference type="PIRSF" id="PIRSF037748">
    <property type="entry name" value="RnhC"/>
    <property type="match status" value="1"/>
</dbReference>
<evidence type="ECO:0000256" key="15">
    <source>
        <dbReference type="PROSITE-ProRule" id="PRU01319"/>
    </source>
</evidence>
<dbReference type="GO" id="GO:0032299">
    <property type="term" value="C:ribonuclease H2 complex"/>
    <property type="evidence" value="ECO:0007669"/>
    <property type="project" value="TreeGrafter"/>
</dbReference>
<dbReference type="Gene3D" id="3.30.420.10">
    <property type="entry name" value="Ribonuclease H-like superfamily/Ribonuclease H"/>
    <property type="match status" value="1"/>
</dbReference>
<protein>
    <recommendedName>
        <fullName evidence="7 14">Ribonuclease HIII</fullName>
        <shortName evidence="14">RNase HIII</shortName>
        <ecNumber evidence="6 14">3.1.26.4</ecNumber>
    </recommendedName>
</protein>
<comment type="function">
    <text evidence="3 14">Endonuclease that specifically degrades the RNA of RNA-DNA hybrids.</text>
</comment>
<dbReference type="InterPro" id="IPR001352">
    <property type="entry name" value="RNase_HII/HIII"/>
</dbReference>
<comment type="subcellular location">
    <subcellularLocation>
        <location evidence="4 14">Cytoplasm</location>
    </subcellularLocation>
</comment>
<evidence type="ECO:0000313" key="18">
    <source>
        <dbReference type="EMBL" id="WCG22529.1"/>
    </source>
</evidence>
<dbReference type="Pfam" id="PF01351">
    <property type="entry name" value="RNase_HII"/>
    <property type="match status" value="1"/>
</dbReference>
<feature type="binding site" evidence="14 15">
    <location>
        <position position="103"/>
    </location>
    <ligand>
        <name>a divalent metal cation</name>
        <dbReference type="ChEBI" id="CHEBI:60240"/>
    </ligand>
</feature>
<evidence type="ECO:0000256" key="14">
    <source>
        <dbReference type="HAMAP-Rule" id="MF_00053"/>
    </source>
</evidence>
<comment type="catalytic activity">
    <reaction evidence="1 14 15">
        <text>Endonucleolytic cleavage to 5'-phosphomonoester.</text>
        <dbReference type="EC" id="3.1.26.4"/>
    </reaction>
</comment>
<evidence type="ECO:0000256" key="5">
    <source>
        <dbReference type="ARBA" id="ARBA00008378"/>
    </source>
</evidence>
<gene>
    <name evidence="14 18" type="primary">rnhC</name>
    <name evidence="18" type="ORF">PML95_09080</name>
</gene>
<dbReference type="InterPro" id="IPR024568">
    <property type="entry name" value="RNase_HIII_N"/>
</dbReference>
<dbReference type="InterPro" id="IPR012337">
    <property type="entry name" value="RNaseH-like_sf"/>
</dbReference>
<dbReference type="InterPro" id="IPR036397">
    <property type="entry name" value="RNaseH_sf"/>
</dbReference>
<dbReference type="GO" id="GO:0003723">
    <property type="term" value="F:RNA binding"/>
    <property type="evidence" value="ECO:0007669"/>
    <property type="project" value="UniProtKB-UniRule"/>
</dbReference>
<proteinExistence type="inferred from homology"/>
<evidence type="ECO:0000259" key="17">
    <source>
        <dbReference type="PROSITE" id="PS51975"/>
    </source>
</evidence>
<dbReference type="NCBIfam" id="TIGR00716">
    <property type="entry name" value="rnhC"/>
    <property type="match status" value="1"/>
</dbReference>
<organism evidence="18 19">
    <name type="scientific">Vagococcus lutrae</name>
    <dbReference type="NCBI Taxonomy" id="81947"/>
    <lineage>
        <taxon>Bacteria</taxon>
        <taxon>Bacillati</taxon>
        <taxon>Bacillota</taxon>
        <taxon>Bacilli</taxon>
        <taxon>Lactobacillales</taxon>
        <taxon>Enterococcaceae</taxon>
        <taxon>Vagococcus</taxon>
    </lineage>
</organism>
<evidence type="ECO:0000256" key="6">
    <source>
        <dbReference type="ARBA" id="ARBA00012180"/>
    </source>
</evidence>